<dbReference type="CDD" id="cd03398">
    <property type="entry name" value="PAP2_haloperoxidase"/>
    <property type="match status" value="1"/>
</dbReference>
<keyword evidence="2" id="KW-0560">Oxidoreductase</keyword>
<dbReference type="OrthoDB" id="9780455at2"/>
<dbReference type="InterPro" id="IPR052559">
    <property type="entry name" value="V-haloperoxidase"/>
</dbReference>
<keyword evidence="3" id="KW-1185">Reference proteome</keyword>
<evidence type="ECO:0000259" key="1">
    <source>
        <dbReference type="Pfam" id="PF01569"/>
    </source>
</evidence>
<organism evidence="2 3">
    <name type="scientific">Ilyomonas limi</name>
    <dbReference type="NCBI Taxonomy" id="2575867"/>
    <lineage>
        <taxon>Bacteria</taxon>
        <taxon>Pseudomonadati</taxon>
        <taxon>Bacteroidota</taxon>
        <taxon>Chitinophagia</taxon>
        <taxon>Chitinophagales</taxon>
        <taxon>Chitinophagaceae</taxon>
        <taxon>Ilyomonas</taxon>
    </lineage>
</organism>
<keyword evidence="2" id="KW-0575">Peroxidase</keyword>
<comment type="caution">
    <text evidence="2">The sequence shown here is derived from an EMBL/GenBank/DDBJ whole genome shotgun (WGS) entry which is preliminary data.</text>
</comment>
<dbReference type="AlphaFoldDB" id="A0A4U3L5J6"/>
<protein>
    <submittedName>
        <fullName evidence="2">Vanadium-dependent haloperoxidase</fullName>
    </submittedName>
</protein>
<feature type="domain" description="Phosphatidic acid phosphatase type 2/haloperoxidase" evidence="1">
    <location>
        <begin position="305"/>
        <end position="434"/>
    </location>
</feature>
<dbReference type="PANTHER" id="PTHR34599:SF1">
    <property type="entry name" value="PHOSPHATIDIC ACID PHOSPHATASE TYPE 2_HALOPEROXIDASE DOMAIN-CONTAINING PROTEIN"/>
    <property type="match status" value="1"/>
</dbReference>
<dbReference type="EMBL" id="SZQL01000003">
    <property type="protein sequence ID" value="TKK70212.1"/>
    <property type="molecule type" value="Genomic_DNA"/>
</dbReference>
<dbReference type="PANTHER" id="PTHR34599">
    <property type="entry name" value="PEROXIDASE-RELATED"/>
    <property type="match status" value="1"/>
</dbReference>
<reference evidence="2 3" key="1">
    <citation type="submission" date="2019-05" db="EMBL/GenBank/DDBJ databases">
        <title>Panacibacter sp. strain 17mud1-8 Genome sequencing and assembly.</title>
        <authorList>
            <person name="Chhetri G."/>
        </authorList>
    </citation>
    <scope>NUCLEOTIDE SEQUENCE [LARGE SCALE GENOMIC DNA]</scope>
    <source>
        <strain evidence="2 3">17mud1-8</strain>
    </source>
</reference>
<proteinExistence type="predicted"/>
<gene>
    <name evidence="2" type="ORF">FC093_05540</name>
</gene>
<dbReference type="InterPro" id="IPR000326">
    <property type="entry name" value="PAP2/HPO"/>
</dbReference>
<evidence type="ECO:0000313" key="3">
    <source>
        <dbReference type="Proteomes" id="UP000305848"/>
    </source>
</evidence>
<dbReference type="Gene3D" id="1.10.606.20">
    <property type="match status" value="1"/>
</dbReference>
<dbReference type="RefSeq" id="WP_137260757.1">
    <property type="nucleotide sequence ID" value="NZ_SZQL01000003.1"/>
</dbReference>
<dbReference type="Pfam" id="PF01569">
    <property type="entry name" value="PAP2"/>
    <property type="match status" value="1"/>
</dbReference>
<name>A0A4U3L5J6_9BACT</name>
<evidence type="ECO:0000313" key="2">
    <source>
        <dbReference type="EMBL" id="TKK70212.1"/>
    </source>
</evidence>
<dbReference type="SUPFAM" id="SSF48317">
    <property type="entry name" value="Acid phosphatase/Vanadium-dependent haloperoxidase"/>
    <property type="match status" value="1"/>
</dbReference>
<dbReference type="Proteomes" id="UP000305848">
    <property type="component" value="Unassembled WGS sequence"/>
</dbReference>
<sequence length="448" mass="50367">MRYVLCIILMTVCTFAYSREGAKNWKAKTENADYIHRAIKKVTDIMVYDIYSPPVASRTYAYITVAGYEAAINADPKYVSFAGQLQGLTPAPKPDKNKQYSFTLASAYAILTVGKSLVISEGRINAFLDELTKEFKDAGMPDEVFNNSVEYGKKVAAHILDWAAKDKYKETRAMAKYAVRDDDPGAWKPTPPAYIKAIEPNWNKMRTFLMDSAQQFKPKPATSFGFDSSSQFYKEALAVRNAVSNITDEQSAIAQFWDCNPFKMNVRGHVMYATKKISPNGHWINITRITCKKENADLVRSAEAYACLAVTLADCFISCWDEKYRSQSIRPETYINQYIDPDWTPLLQTPPFPEYTSGHSVVSSAAAVVLTKLFGDHFSFVDSTELEFGLPPRTFRSFNDAAHEAAISRFYGGIHYMPAITNGFEEGTGIGQFAINKLKMRKEEVAKK</sequence>
<dbReference type="GO" id="GO:0004601">
    <property type="term" value="F:peroxidase activity"/>
    <property type="evidence" value="ECO:0007669"/>
    <property type="project" value="UniProtKB-KW"/>
</dbReference>
<accession>A0A4U3L5J6</accession>
<dbReference type="InterPro" id="IPR036938">
    <property type="entry name" value="PAP2/HPO_sf"/>
</dbReference>